<comment type="caution">
    <text evidence="1">The sequence shown here is derived from an EMBL/GenBank/DDBJ whole genome shotgun (WGS) entry which is preliminary data.</text>
</comment>
<reference evidence="1" key="1">
    <citation type="journal article" date="2015" name="Nature">
        <title>Complex archaea that bridge the gap between prokaryotes and eukaryotes.</title>
        <authorList>
            <person name="Spang A."/>
            <person name="Saw J.H."/>
            <person name="Jorgensen S.L."/>
            <person name="Zaremba-Niedzwiedzka K."/>
            <person name="Martijn J."/>
            <person name="Lind A.E."/>
            <person name="van Eijk R."/>
            <person name="Schleper C."/>
            <person name="Guy L."/>
            <person name="Ettema T.J."/>
        </authorList>
    </citation>
    <scope>NUCLEOTIDE SEQUENCE</scope>
</reference>
<evidence type="ECO:0000313" key="1">
    <source>
        <dbReference type="EMBL" id="KKN77604.1"/>
    </source>
</evidence>
<proteinExistence type="predicted"/>
<accession>A0A0F9TEF3</accession>
<gene>
    <name evidence="1" type="ORF">LCGC14_0358790</name>
</gene>
<protein>
    <submittedName>
        <fullName evidence="1">Uncharacterized protein</fullName>
    </submittedName>
</protein>
<dbReference type="AlphaFoldDB" id="A0A0F9TEF3"/>
<dbReference type="EMBL" id="LAZR01000276">
    <property type="protein sequence ID" value="KKN77604.1"/>
    <property type="molecule type" value="Genomic_DNA"/>
</dbReference>
<name>A0A0F9TEF3_9ZZZZ</name>
<sequence>MCDNNCGDCSVDLAKRFHTLQSRCTTRRGNKYLLPPNHKDQRWGIQHFGGCEPITETKAKKLIAKMETARALEG</sequence>
<organism evidence="1">
    <name type="scientific">marine sediment metagenome</name>
    <dbReference type="NCBI Taxonomy" id="412755"/>
    <lineage>
        <taxon>unclassified sequences</taxon>
        <taxon>metagenomes</taxon>
        <taxon>ecological metagenomes</taxon>
    </lineage>
</organism>